<feature type="region of interest" description="Disordered" evidence="1">
    <location>
        <begin position="224"/>
        <end position="293"/>
    </location>
</feature>
<dbReference type="RefSeq" id="WP_004797230.1">
    <property type="nucleotide sequence ID" value="NZ_AJFU01000006.1"/>
</dbReference>
<feature type="region of interest" description="Disordered" evidence="1">
    <location>
        <begin position="410"/>
        <end position="484"/>
    </location>
</feature>
<dbReference type="PROSITE" id="PS51257">
    <property type="entry name" value="PROKAR_LIPOPROTEIN"/>
    <property type="match status" value="1"/>
</dbReference>
<feature type="compositionally biased region" description="Basic and acidic residues" evidence="1">
    <location>
        <begin position="226"/>
        <end position="240"/>
    </location>
</feature>
<dbReference type="OrthoDB" id="10021493at2"/>
<feature type="region of interest" description="Disordered" evidence="1">
    <location>
        <begin position="28"/>
        <end position="77"/>
    </location>
</feature>
<evidence type="ECO:0000313" key="2">
    <source>
        <dbReference type="EMBL" id="EIE41350.1"/>
    </source>
</evidence>
<feature type="compositionally biased region" description="Low complexity" evidence="1">
    <location>
        <begin position="247"/>
        <end position="261"/>
    </location>
</feature>
<dbReference type="Proteomes" id="UP000006229">
    <property type="component" value="Unassembled WGS sequence"/>
</dbReference>
<name>I1A4C9_9BACT</name>
<feature type="compositionally biased region" description="Basic and acidic residues" evidence="1">
    <location>
        <begin position="39"/>
        <end position="57"/>
    </location>
</feature>
<protein>
    <recommendedName>
        <fullName evidence="4">Lipoprotein</fullName>
    </recommendedName>
</protein>
<evidence type="ECO:0000313" key="3">
    <source>
        <dbReference type="Proteomes" id="UP000006229"/>
    </source>
</evidence>
<keyword evidence="3" id="KW-1185">Reference proteome</keyword>
<dbReference type="AlphaFoldDB" id="I1A4C9"/>
<feature type="compositionally biased region" description="Low complexity" evidence="1">
    <location>
        <begin position="440"/>
        <end position="456"/>
    </location>
</feature>
<evidence type="ECO:0008006" key="4">
    <source>
        <dbReference type="Google" id="ProtNLM"/>
    </source>
</evidence>
<dbReference type="EMBL" id="AJFU01000006">
    <property type="protein sequence ID" value="EIE41350.1"/>
    <property type="molecule type" value="Genomic_DNA"/>
</dbReference>
<reference evidence="2 3" key="1">
    <citation type="journal article" date="2012" name="J. Bacteriol.">
        <title>Genome annotation of five Mycoplasma canis strains.</title>
        <authorList>
            <person name="Brown D.R."/>
            <person name="May M."/>
            <person name="Michaels D.L."/>
            <person name="Barbet A.F."/>
        </authorList>
    </citation>
    <scope>NUCLEOTIDE SEQUENCE [LARGE SCALE GENOMIC DNA]</scope>
    <source>
        <strain evidence="2 3">UFG4</strain>
    </source>
</reference>
<evidence type="ECO:0000256" key="1">
    <source>
        <dbReference type="SAM" id="MobiDB-lite"/>
    </source>
</evidence>
<gene>
    <name evidence="2" type="ORF">MCANUFG4_02615</name>
</gene>
<organism evidence="2 3">
    <name type="scientific">Mycoplasmopsis canis UFG4</name>
    <dbReference type="NCBI Taxonomy" id="1131455"/>
    <lineage>
        <taxon>Bacteria</taxon>
        <taxon>Bacillati</taxon>
        <taxon>Mycoplasmatota</taxon>
        <taxon>Mycoplasmoidales</taxon>
        <taxon>Metamycoplasmataceae</taxon>
        <taxon>Mycoplasmopsis</taxon>
    </lineage>
</organism>
<comment type="caution">
    <text evidence="2">The sequence shown here is derived from an EMBL/GenBank/DDBJ whole genome shotgun (WGS) entry which is preliminary data.</text>
</comment>
<accession>I1A4C9</accession>
<feature type="compositionally biased region" description="Low complexity" evidence="1">
    <location>
        <begin position="467"/>
        <end position="484"/>
    </location>
</feature>
<proteinExistence type="predicted"/>
<feature type="compositionally biased region" description="Polar residues" evidence="1">
    <location>
        <begin position="414"/>
        <end position="439"/>
    </location>
</feature>
<feature type="compositionally biased region" description="Polar residues" evidence="1">
    <location>
        <begin position="28"/>
        <end position="38"/>
    </location>
</feature>
<dbReference type="PATRIC" id="fig|1131455.3.peg.523"/>
<sequence length="484" mass="53932">MKKWKTIFISLGTLNVTTLFISAISCSPNKETPSSKVANDSKKTTINEDKDNQKNKNNESVSELTKDTKNDQKNISNNEESKYENIFIIDPSVEDIGAKFDFIYNKKIASQKDKEIKFAIQKYREDKHTKYPFYSIKGTGGKSVLKNSRWENSSNNLFKLKDGFETNVLISTEEPEYKDDPKNKNFKAEYDPDTRILTIYYKLSDEKISKKNFVQKLVIPMAKNPEPIKNEETKPSKPKDGNPQTPPNNTSNANPSTSESTPPKDSETPAISSPNSTPTEKPEKPSSNPEEGAVEAESFEIISTIENFGARFDSLYKSYTGKKKNKEINIQLYKPTKKNPYPYLSFSGSKKRGVENELFKLKEGINSEHLNPTRAKNTKVFYATYNETERVLTIFYKLENEEIKKQTIKIPVDSTKQSNPASSENANEPGSDANASVEGSNNPESAPSTTSNPSPAGTETNNGGAPSDSTSSEVSNSSVSTVAN</sequence>